<dbReference type="AlphaFoldDB" id="C0DYW6"/>
<reference evidence="1 2" key="1">
    <citation type="submission" date="2009-01" db="EMBL/GenBank/DDBJ databases">
        <authorList>
            <person name="Fulton L."/>
            <person name="Clifton S."/>
            <person name="Chinwalla A.T."/>
            <person name="Mitreva M."/>
            <person name="Sodergren E."/>
            <person name="Weinstock G."/>
            <person name="Clifton S."/>
            <person name="Dooling D.J."/>
            <person name="Fulton B."/>
            <person name="Minx P."/>
            <person name="Pepin K.H."/>
            <person name="Johnson M."/>
            <person name="Bhonagiri V."/>
            <person name="Nash W.E."/>
            <person name="Mardis E.R."/>
            <person name="Wilson R.K."/>
        </authorList>
    </citation>
    <scope>NUCLEOTIDE SEQUENCE [LARGE SCALE GENOMIC DNA]</scope>
    <source>
        <strain evidence="1 2">ATCC 23834</strain>
    </source>
</reference>
<evidence type="ECO:0000313" key="1">
    <source>
        <dbReference type="EMBL" id="EEG22782.1"/>
    </source>
</evidence>
<name>C0DYW6_EIKCO</name>
<proteinExistence type="predicted"/>
<organism evidence="1 2">
    <name type="scientific">Eikenella corrodens ATCC 23834</name>
    <dbReference type="NCBI Taxonomy" id="546274"/>
    <lineage>
        <taxon>Bacteria</taxon>
        <taxon>Pseudomonadati</taxon>
        <taxon>Pseudomonadota</taxon>
        <taxon>Betaproteobacteria</taxon>
        <taxon>Neisseriales</taxon>
        <taxon>Neisseriaceae</taxon>
        <taxon>Eikenella</taxon>
    </lineage>
</organism>
<protein>
    <submittedName>
        <fullName evidence="1">Uncharacterized protein</fullName>
    </submittedName>
</protein>
<dbReference type="HOGENOM" id="CLU_3215619_0_0_4"/>
<comment type="caution">
    <text evidence="1">The sequence shown here is derived from an EMBL/GenBank/DDBJ whole genome shotgun (WGS) entry which is preliminary data.</text>
</comment>
<dbReference type="Proteomes" id="UP000005837">
    <property type="component" value="Unassembled WGS sequence"/>
</dbReference>
<dbReference type="EMBL" id="ACEA01000059">
    <property type="protein sequence ID" value="EEG22782.1"/>
    <property type="molecule type" value="Genomic_DNA"/>
</dbReference>
<evidence type="ECO:0000313" key="2">
    <source>
        <dbReference type="Proteomes" id="UP000005837"/>
    </source>
</evidence>
<gene>
    <name evidence="1" type="ORF">EIKCOROL_02582</name>
</gene>
<sequence length="44" mass="4539">MGFIPIPISGINTGYLKQSAILRIGVSGSLLDFQVAFLSGGKAT</sequence>
<accession>C0DYW6</accession>